<reference evidence="2" key="1">
    <citation type="submission" date="2022-09" db="EMBL/GenBank/DDBJ databases">
        <title>Actin cytoskeleton and complex cell architecture in an #Asgard archaeon.</title>
        <authorList>
            <person name="Ponce Toledo R.I."/>
            <person name="Schleper C."/>
            <person name="Rodrigues Oliveira T."/>
            <person name="Wollweber F."/>
            <person name="Xu J."/>
            <person name="Rittmann S."/>
            <person name="Klingl A."/>
            <person name="Pilhofer M."/>
        </authorList>
    </citation>
    <scope>NUCLEOTIDE SEQUENCE</scope>
    <source>
        <strain evidence="2">B-35</strain>
    </source>
</reference>
<feature type="domain" description="Enoyl reductase (ER)" evidence="1">
    <location>
        <begin position="10"/>
        <end position="342"/>
    </location>
</feature>
<evidence type="ECO:0000313" key="2">
    <source>
        <dbReference type="EMBL" id="UYP44043.1"/>
    </source>
</evidence>
<dbReference type="Gene3D" id="3.90.180.10">
    <property type="entry name" value="Medium-chain alcohol dehydrogenases, catalytic domain"/>
    <property type="match status" value="1"/>
</dbReference>
<dbReference type="CDD" id="cd08266">
    <property type="entry name" value="Zn_ADH_like1"/>
    <property type="match status" value="1"/>
</dbReference>
<evidence type="ECO:0000313" key="3">
    <source>
        <dbReference type="Proteomes" id="UP001208689"/>
    </source>
</evidence>
<keyword evidence="2" id="KW-0560">Oxidoreductase</keyword>
<name>A0ABY6HL51_9ARCH</name>
<dbReference type="SMART" id="SM00829">
    <property type="entry name" value="PKS_ER"/>
    <property type="match status" value="1"/>
</dbReference>
<dbReference type="InterPro" id="IPR011032">
    <property type="entry name" value="GroES-like_sf"/>
</dbReference>
<proteinExistence type="predicted"/>
<dbReference type="InterPro" id="IPR013154">
    <property type="entry name" value="ADH-like_N"/>
</dbReference>
<accession>A0ABY6HL51</accession>
<dbReference type="SUPFAM" id="SSF50129">
    <property type="entry name" value="GroES-like"/>
    <property type="match status" value="1"/>
</dbReference>
<dbReference type="InterPro" id="IPR020843">
    <property type="entry name" value="ER"/>
</dbReference>
<dbReference type="PANTHER" id="PTHR45033">
    <property type="match status" value="1"/>
</dbReference>
<sequence length="344" mass="37557">MKAAIINEHGSLNNIQVDEVPTPKISSSEVLIETKYGGLNHLDLFVIPGWPGLRLPMPHILGSDGSGIIKEVGDDVTRFQAGDRVLVNPGVGCGLCDLCLSGKQNLCRKFSILGENTSGTFAEYFKIPSQNVLKIPDDYPLDLAAAAPLNFLTAWRMLVTQGNIQQGEYVLIQGASGGVATAAIQIAKYFQTKVIVTTSTQAKIEKAKELGADIVINYHETPNYSKYIFKDITRKHGVDLVIDSVGQATFNTSLKLLKTGGRLVTCGSTTGPKVDLDLRPIFWKQLQIYGSTMSNHHEFSSVMKLVLNGTFTPIIDTIFPIDEIQAAEKYLSEGKHFGKVLVQF</sequence>
<dbReference type="InterPro" id="IPR036291">
    <property type="entry name" value="NAD(P)-bd_dom_sf"/>
</dbReference>
<dbReference type="EMBL" id="CP104013">
    <property type="protein sequence ID" value="UYP44043.1"/>
    <property type="molecule type" value="Genomic_DNA"/>
</dbReference>
<dbReference type="Proteomes" id="UP001208689">
    <property type="component" value="Chromosome"/>
</dbReference>
<dbReference type="SUPFAM" id="SSF51735">
    <property type="entry name" value="NAD(P)-binding Rossmann-fold domains"/>
    <property type="match status" value="1"/>
</dbReference>
<dbReference type="Pfam" id="PF08240">
    <property type="entry name" value="ADH_N"/>
    <property type="match status" value="1"/>
</dbReference>
<dbReference type="InterPro" id="IPR013149">
    <property type="entry name" value="ADH-like_C"/>
</dbReference>
<dbReference type="InterPro" id="IPR052711">
    <property type="entry name" value="Zinc_ADH-like"/>
</dbReference>
<dbReference type="GO" id="GO:0043957">
    <property type="term" value="F:acryloyl-CoA reductase (NADPH) activity"/>
    <property type="evidence" value="ECO:0007669"/>
    <property type="project" value="UniProtKB-EC"/>
</dbReference>
<gene>
    <name evidence="2" type="ORF">NEF87_000328</name>
</gene>
<dbReference type="PANTHER" id="PTHR45033:SF3">
    <property type="entry name" value="DEHYDROGENASE, PUTATIVE (AFU_ORTHOLOGUE AFUA_2G13270)-RELATED"/>
    <property type="match status" value="1"/>
</dbReference>
<protein>
    <submittedName>
        <fullName evidence="2">Acryloyl-coenzyme A reductase</fullName>
        <ecNumber evidence="2">1.3.1.84</ecNumber>
    </submittedName>
</protein>
<organism evidence="2 3">
    <name type="scientific">Candidatus Lokiarchaeum ossiferum</name>
    <dbReference type="NCBI Taxonomy" id="2951803"/>
    <lineage>
        <taxon>Archaea</taxon>
        <taxon>Promethearchaeati</taxon>
        <taxon>Promethearchaeota</taxon>
        <taxon>Promethearchaeia</taxon>
        <taxon>Promethearchaeales</taxon>
        <taxon>Promethearchaeaceae</taxon>
        <taxon>Candidatus Lokiarchaeum</taxon>
    </lineage>
</organism>
<keyword evidence="3" id="KW-1185">Reference proteome</keyword>
<dbReference type="Pfam" id="PF00107">
    <property type="entry name" value="ADH_zinc_N"/>
    <property type="match status" value="1"/>
</dbReference>
<dbReference type="EC" id="1.3.1.84" evidence="2"/>
<evidence type="ECO:0000259" key="1">
    <source>
        <dbReference type="SMART" id="SM00829"/>
    </source>
</evidence>
<dbReference type="Gene3D" id="3.40.50.720">
    <property type="entry name" value="NAD(P)-binding Rossmann-like Domain"/>
    <property type="match status" value="1"/>
</dbReference>